<dbReference type="FunFam" id="3.40.50.720:FF:000085">
    <property type="entry name" value="Dihydroflavonol reductase"/>
    <property type="match status" value="1"/>
</dbReference>
<dbReference type="GO" id="GO:0016616">
    <property type="term" value="F:oxidoreductase activity, acting on the CH-OH group of donors, NAD or NADP as acceptor"/>
    <property type="evidence" value="ECO:0007669"/>
    <property type="project" value="TreeGrafter"/>
</dbReference>
<dbReference type="CDD" id="cd08958">
    <property type="entry name" value="FR_SDR_e"/>
    <property type="match status" value="1"/>
</dbReference>
<protein>
    <submittedName>
        <fullName evidence="3">Anthocyanidin reductase-like protein</fullName>
    </submittedName>
</protein>
<dbReference type="InterPro" id="IPR036291">
    <property type="entry name" value="NAD(P)-bd_dom_sf"/>
</dbReference>
<name>A0A833RLY9_9POAL</name>
<dbReference type="Pfam" id="PF01370">
    <property type="entry name" value="Epimerase"/>
    <property type="match status" value="1"/>
</dbReference>
<dbReference type="AlphaFoldDB" id="A0A833RLY9"/>
<keyword evidence="1" id="KW-0560">Oxidoreductase</keyword>
<dbReference type="EMBL" id="SWLB01000001">
    <property type="protein sequence ID" value="KAF3341476.1"/>
    <property type="molecule type" value="Genomic_DNA"/>
</dbReference>
<dbReference type="InterPro" id="IPR050425">
    <property type="entry name" value="NAD(P)_dehydrat-like"/>
</dbReference>
<dbReference type="PANTHER" id="PTHR10366:SF696">
    <property type="entry name" value="OS07G0601900 PROTEIN"/>
    <property type="match status" value="1"/>
</dbReference>
<organism evidence="3 4">
    <name type="scientific">Carex littledalei</name>
    <dbReference type="NCBI Taxonomy" id="544730"/>
    <lineage>
        <taxon>Eukaryota</taxon>
        <taxon>Viridiplantae</taxon>
        <taxon>Streptophyta</taxon>
        <taxon>Embryophyta</taxon>
        <taxon>Tracheophyta</taxon>
        <taxon>Spermatophyta</taxon>
        <taxon>Magnoliopsida</taxon>
        <taxon>Liliopsida</taxon>
        <taxon>Poales</taxon>
        <taxon>Cyperaceae</taxon>
        <taxon>Cyperoideae</taxon>
        <taxon>Cariceae</taxon>
        <taxon>Carex</taxon>
        <taxon>Carex subgen. Euthyceras</taxon>
    </lineage>
</organism>
<dbReference type="InterPro" id="IPR001509">
    <property type="entry name" value="Epimerase_deHydtase"/>
</dbReference>
<reference evidence="3" key="1">
    <citation type="submission" date="2020-01" db="EMBL/GenBank/DDBJ databases">
        <title>Genome sequence of Kobresia littledalei, the first chromosome-level genome in the family Cyperaceae.</title>
        <authorList>
            <person name="Qu G."/>
        </authorList>
    </citation>
    <scope>NUCLEOTIDE SEQUENCE</scope>
    <source>
        <strain evidence="3">C.B.Clarke</strain>
        <tissue evidence="3">Leaf</tissue>
    </source>
</reference>
<evidence type="ECO:0000313" key="3">
    <source>
        <dbReference type="EMBL" id="KAF3341476.1"/>
    </source>
</evidence>
<feature type="domain" description="NAD-dependent epimerase/dehydratase" evidence="2">
    <location>
        <begin position="7"/>
        <end position="261"/>
    </location>
</feature>
<keyword evidence="4" id="KW-1185">Reference proteome</keyword>
<dbReference type="OrthoDB" id="2735536at2759"/>
<proteinExistence type="predicted"/>
<dbReference type="SUPFAM" id="SSF51735">
    <property type="entry name" value="NAD(P)-binding Rossmann-fold domains"/>
    <property type="match status" value="1"/>
</dbReference>
<comment type="caution">
    <text evidence="3">The sequence shown here is derived from an EMBL/GenBank/DDBJ whole genome shotgun (WGS) entry which is preliminary data.</text>
</comment>
<evidence type="ECO:0000313" key="4">
    <source>
        <dbReference type="Proteomes" id="UP000623129"/>
    </source>
</evidence>
<sequence>MEKKSRVCVTGASGFIGSSLVKKLLEKGYVVHATLRNLGDESNYKVGLLKGLPGADTRLFLFEADINDPDTFGPAIEGCEFVFLVATPLVHEPHKTKCKDTTEASVQGIHAILKFCEKSGTVRRVVYTGSVVATSPWKEDFTGYKDFIDESNWTIIDLPYPHYNDHLKGYTSSKTLSEKEILKYNKEGEGGLEVVSLDCGLVGGDTILPYTPDSVLVIVSPLTGIELYHTSLKCLQGLLCSVPLVHIDDVCDAHIFCIERPVMAGRFLCAVDCPTMKDFVDYFAEKFPDLKLIKEVEGEGNRVKGCSQKLVDLGFKYNFGVEEILSTSVECAKRLGGL</sequence>
<dbReference type="PANTHER" id="PTHR10366">
    <property type="entry name" value="NAD DEPENDENT EPIMERASE/DEHYDRATASE"/>
    <property type="match status" value="1"/>
</dbReference>
<evidence type="ECO:0000259" key="2">
    <source>
        <dbReference type="Pfam" id="PF01370"/>
    </source>
</evidence>
<evidence type="ECO:0000256" key="1">
    <source>
        <dbReference type="ARBA" id="ARBA00023002"/>
    </source>
</evidence>
<gene>
    <name evidence="3" type="ORF">FCM35_KLT00114</name>
</gene>
<dbReference type="Gene3D" id="3.40.50.720">
    <property type="entry name" value="NAD(P)-binding Rossmann-like Domain"/>
    <property type="match status" value="1"/>
</dbReference>
<dbReference type="Proteomes" id="UP000623129">
    <property type="component" value="Unassembled WGS sequence"/>
</dbReference>
<accession>A0A833RLY9</accession>